<dbReference type="InterPro" id="IPR036291">
    <property type="entry name" value="NAD(P)-bd_dom_sf"/>
</dbReference>
<dbReference type="Gene3D" id="3.40.50.720">
    <property type="entry name" value="NAD(P)-binding Rossmann-like Domain"/>
    <property type="match status" value="1"/>
</dbReference>
<evidence type="ECO:0000256" key="1">
    <source>
        <dbReference type="ARBA" id="ARBA00006601"/>
    </source>
</evidence>
<evidence type="ECO:0000259" key="3">
    <source>
        <dbReference type="Pfam" id="PF03721"/>
    </source>
</evidence>
<dbReference type="Pfam" id="PF00984">
    <property type="entry name" value="UDPG_MGDP_dh"/>
    <property type="match status" value="1"/>
</dbReference>
<dbReference type="GO" id="GO:0016616">
    <property type="term" value="F:oxidoreductase activity, acting on the CH-OH group of donors, NAD or NADP as acceptor"/>
    <property type="evidence" value="ECO:0007669"/>
    <property type="project" value="InterPro"/>
</dbReference>
<organism evidence="4 5">
    <name type="scientific">Candidatus Doudnabacteria bacterium RIFCSPHIGHO2_01_FULL_43_23</name>
    <dbReference type="NCBI Taxonomy" id="1817822"/>
    <lineage>
        <taxon>Bacteria</taxon>
        <taxon>Candidatus Doudnaibacteriota</taxon>
    </lineage>
</organism>
<dbReference type="EMBL" id="MFEI01000034">
    <property type="protein sequence ID" value="OGE80363.1"/>
    <property type="molecule type" value="Genomic_DNA"/>
</dbReference>
<evidence type="ECO:0000313" key="5">
    <source>
        <dbReference type="Proteomes" id="UP000177912"/>
    </source>
</evidence>
<sequence length="267" mass="29755">MDKKSIGIIGGGFVGSAIKKYYDKGKYSVKVYDKFKDSDSIEDVIKQNYIFIAVPTPFADGKIDLRPMDDAMKNASKAKKGTIVVIKSTVIPGTTENYQKQYLDLKILFNPEFLTESTADQDFQFPDTQVIGYTKQSYDVAGEVQEILPLAPFNRIIPATEAEVVKYFRNTWYATKVIFANQIYDLCQKIGVDYDLVRESAGADRRMTGQSHLDVAYGGYRGYGGKCLPKDLRALVAFADSQGVDLALLKKAEEINQKLTGGEDKTI</sequence>
<dbReference type="AlphaFoldDB" id="A0A1F5NRW8"/>
<evidence type="ECO:0000259" key="2">
    <source>
        <dbReference type="Pfam" id="PF00984"/>
    </source>
</evidence>
<dbReference type="STRING" id="1817822.A2826_02815"/>
<dbReference type="Pfam" id="PF03721">
    <property type="entry name" value="UDPG_MGDP_dh_N"/>
    <property type="match status" value="1"/>
</dbReference>
<dbReference type="SUPFAM" id="SSF51735">
    <property type="entry name" value="NAD(P)-binding Rossmann-fold domains"/>
    <property type="match status" value="1"/>
</dbReference>
<feature type="domain" description="UDP-glucose/GDP-mannose dehydrogenase dimerisation" evidence="2">
    <location>
        <begin position="161"/>
        <end position="257"/>
    </location>
</feature>
<dbReference type="PANTHER" id="PTHR43750:SF3">
    <property type="entry name" value="UDP-GLUCOSE 6-DEHYDROGENASE TUAD"/>
    <property type="match status" value="1"/>
</dbReference>
<dbReference type="Proteomes" id="UP000177912">
    <property type="component" value="Unassembled WGS sequence"/>
</dbReference>
<proteinExistence type="inferred from homology"/>
<evidence type="ECO:0008006" key="6">
    <source>
        <dbReference type="Google" id="ProtNLM"/>
    </source>
</evidence>
<dbReference type="InterPro" id="IPR008927">
    <property type="entry name" value="6-PGluconate_DH-like_C_sf"/>
</dbReference>
<name>A0A1F5NRW8_9BACT</name>
<comment type="caution">
    <text evidence="4">The sequence shown here is derived from an EMBL/GenBank/DDBJ whole genome shotgun (WGS) entry which is preliminary data.</text>
</comment>
<dbReference type="GO" id="GO:0051287">
    <property type="term" value="F:NAD binding"/>
    <property type="evidence" value="ECO:0007669"/>
    <property type="project" value="InterPro"/>
</dbReference>
<dbReference type="InterPro" id="IPR014026">
    <property type="entry name" value="UDP-Glc/GDP-Man_DH_dimer"/>
</dbReference>
<feature type="domain" description="UDP-glucose/GDP-mannose dehydrogenase N-terminal" evidence="3">
    <location>
        <begin position="43"/>
        <end position="139"/>
    </location>
</feature>
<dbReference type="InterPro" id="IPR001732">
    <property type="entry name" value="UDP-Glc/GDP-Man_DH_N"/>
</dbReference>
<comment type="similarity">
    <text evidence="1">Belongs to the UDP-glucose/GDP-mannose dehydrogenase family.</text>
</comment>
<gene>
    <name evidence="4" type="ORF">A2826_02815</name>
</gene>
<dbReference type="Gene3D" id="1.10.1040.10">
    <property type="entry name" value="N-(1-d-carboxylethyl)-l-norvaline Dehydrogenase, domain 2"/>
    <property type="match status" value="1"/>
</dbReference>
<dbReference type="SUPFAM" id="SSF48179">
    <property type="entry name" value="6-phosphogluconate dehydrogenase C-terminal domain-like"/>
    <property type="match status" value="1"/>
</dbReference>
<protein>
    <recommendedName>
        <fullName evidence="6">UDP-glucose/GDP-mannose dehydrogenase dimerisation domain-containing protein</fullName>
    </recommendedName>
</protein>
<accession>A0A1F5NRW8</accession>
<dbReference type="InterPro" id="IPR013328">
    <property type="entry name" value="6PGD_dom2"/>
</dbReference>
<reference evidence="4 5" key="1">
    <citation type="journal article" date="2016" name="Nat. Commun.">
        <title>Thousands of microbial genomes shed light on interconnected biogeochemical processes in an aquifer system.</title>
        <authorList>
            <person name="Anantharaman K."/>
            <person name="Brown C.T."/>
            <person name="Hug L.A."/>
            <person name="Sharon I."/>
            <person name="Castelle C.J."/>
            <person name="Probst A.J."/>
            <person name="Thomas B.C."/>
            <person name="Singh A."/>
            <person name="Wilkins M.J."/>
            <person name="Karaoz U."/>
            <person name="Brodie E.L."/>
            <person name="Williams K.H."/>
            <person name="Hubbard S.S."/>
            <person name="Banfield J.F."/>
        </authorList>
    </citation>
    <scope>NUCLEOTIDE SEQUENCE [LARGE SCALE GENOMIC DNA]</scope>
</reference>
<dbReference type="PANTHER" id="PTHR43750">
    <property type="entry name" value="UDP-GLUCOSE 6-DEHYDROGENASE TUAD"/>
    <property type="match status" value="1"/>
</dbReference>
<evidence type="ECO:0000313" key="4">
    <source>
        <dbReference type="EMBL" id="OGE80363.1"/>
    </source>
</evidence>